<evidence type="ECO:0000256" key="1">
    <source>
        <dbReference type="ARBA" id="ARBA00023002"/>
    </source>
</evidence>
<dbReference type="Proteomes" id="UP000820669">
    <property type="component" value="Unassembled WGS sequence"/>
</dbReference>
<keyword evidence="1" id="KW-0560">Oxidoreductase</keyword>
<evidence type="ECO:0000313" key="5">
    <source>
        <dbReference type="Proteomes" id="UP000820669"/>
    </source>
</evidence>
<dbReference type="PANTHER" id="PTHR43818:SF11">
    <property type="entry name" value="BCDNA.GH03377"/>
    <property type="match status" value="1"/>
</dbReference>
<dbReference type="InterPro" id="IPR036291">
    <property type="entry name" value="NAD(P)-bd_dom_sf"/>
</dbReference>
<reference evidence="4 5" key="1">
    <citation type="submission" date="2020-04" db="EMBL/GenBank/DDBJ databases">
        <authorList>
            <person name="Klaysubun C."/>
            <person name="Duangmal K."/>
            <person name="Lipun K."/>
        </authorList>
    </citation>
    <scope>NUCLEOTIDE SEQUENCE [LARGE SCALE GENOMIC DNA]</scope>
    <source>
        <strain evidence="4 5">K10HN5</strain>
    </source>
</reference>
<organism evidence="4 5">
    <name type="scientific">Pseudonocardia acidicola</name>
    <dbReference type="NCBI Taxonomy" id="2724939"/>
    <lineage>
        <taxon>Bacteria</taxon>
        <taxon>Bacillati</taxon>
        <taxon>Actinomycetota</taxon>
        <taxon>Actinomycetes</taxon>
        <taxon>Pseudonocardiales</taxon>
        <taxon>Pseudonocardiaceae</taxon>
        <taxon>Pseudonocardia</taxon>
    </lineage>
</organism>
<gene>
    <name evidence="4" type="ORF">HF526_26415</name>
</gene>
<accession>A0ABX1SL05</accession>
<dbReference type="EMBL" id="JAAXLA010000065">
    <property type="protein sequence ID" value="NMI00814.1"/>
    <property type="molecule type" value="Genomic_DNA"/>
</dbReference>
<dbReference type="InterPro" id="IPR050463">
    <property type="entry name" value="Gfo/Idh/MocA_oxidrdct_glycsds"/>
</dbReference>
<dbReference type="Gene3D" id="3.30.360.10">
    <property type="entry name" value="Dihydrodipicolinate Reductase, domain 2"/>
    <property type="match status" value="1"/>
</dbReference>
<evidence type="ECO:0000259" key="3">
    <source>
        <dbReference type="Pfam" id="PF01408"/>
    </source>
</evidence>
<comment type="caution">
    <text evidence="4">The sequence shown here is derived from an EMBL/GenBank/DDBJ whole genome shotgun (WGS) entry which is preliminary data.</text>
</comment>
<dbReference type="Gene3D" id="3.40.50.720">
    <property type="entry name" value="NAD(P)-binding Rossmann-like Domain"/>
    <property type="match status" value="1"/>
</dbReference>
<keyword evidence="5" id="KW-1185">Reference proteome</keyword>
<protein>
    <submittedName>
        <fullName evidence="4">Gfo/Idh/MocA family oxidoreductase</fullName>
    </submittedName>
</protein>
<dbReference type="Pfam" id="PF01408">
    <property type="entry name" value="GFO_IDH_MocA"/>
    <property type="match status" value="1"/>
</dbReference>
<dbReference type="SUPFAM" id="SSF55347">
    <property type="entry name" value="Glyceraldehyde-3-phosphate dehydrogenase-like, C-terminal domain"/>
    <property type="match status" value="1"/>
</dbReference>
<evidence type="ECO:0000313" key="4">
    <source>
        <dbReference type="EMBL" id="NMI00814.1"/>
    </source>
</evidence>
<name>A0ABX1SL05_9PSEU</name>
<sequence>MPADGAVTHDTLTPRRRPRAGGQDGGVSELRIGLAGAGPWARRVHAAGMAAHPRVRLAGVWSRRRESAEQLVADAGGRVYDRFADLVDDVDAVAFAVPPGVQAELVPLAAVAGRHLILEKPLADSQAGARAVAAAVEAAGVYSTMMLTLRFDPTIRSWLDGIPAGAGADTVGSMRWLSGSLLGGPYAASPWRAEHGALLDVGPHVIDLLDATLGAVTGVDWAHRADPDLWRFGLSHAGGAHSTVMLSSRLPVDPTEVEIAVFGGAGRHLLTSRPGDARACYAVLLDELVDAAATGRSCSPYGAARGLHLQEIIERVREIAG</sequence>
<proteinExistence type="predicted"/>
<dbReference type="PANTHER" id="PTHR43818">
    <property type="entry name" value="BCDNA.GH03377"/>
    <property type="match status" value="1"/>
</dbReference>
<feature type="region of interest" description="Disordered" evidence="2">
    <location>
        <begin position="1"/>
        <end position="28"/>
    </location>
</feature>
<dbReference type="InterPro" id="IPR000683">
    <property type="entry name" value="Gfo/Idh/MocA-like_OxRdtase_N"/>
</dbReference>
<evidence type="ECO:0000256" key="2">
    <source>
        <dbReference type="SAM" id="MobiDB-lite"/>
    </source>
</evidence>
<dbReference type="SUPFAM" id="SSF51735">
    <property type="entry name" value="NAD(P)-binding Rossmann-fold domains"/>
    <property type="match status" value="1"/>
</dbReference>
<feature type="domain" description="Gfo/Idh/MocA-like oxidoreductase N-terminal" evidence="3">
    <location>
        <begin position="30"/>
        <end position="141"/>
    </location>
</feature>